<evidence type="ECO:0000256" key="2">
    <source>
        <dbReference type="SAM" id="MobiDB-lite"/>
    </source>
</evidence>
<feature type="signal peptide" evidence="3">
    <location>
        <begin position="1"/>
        <end position="21"/>
    </location>
</feature>
<dbReference type="GO" id="GO:0006508">
    <property type="term" value="P:proteolysis"/>
    <property type="evidence" value="ECO:0007669"/>
    <property type="project" value="InterPro"/>
</dbReference>
<keyword evidence="3" id="KW-0732">Signal</keyword>
<feature type="compositionally biased region" description="Acidic residues" evidence="2">
    <location>
        <begin position="734"/>
        <end position="744"/>
    </location>
</feature>
<keyword evidence="1" id="KW-0378">Hydrolase</keyword>
<sequence>MRFIFGVLLFGAGLETGRVWASPSPVATPALLSPSSSSLSPAPASSIEPDPLFSIRDLFSDNVTYSVRLHHSGKKVLFLAPWEGNSNLYTAEVDDIENPKLVTTFKEKTIRASWTFLDDVMLIIADVNGDENNQYFSVDCSGNSTRAQTEGAHADWTVEGCVVTPLVSAPGVRGVFVAASPRDPENLILGMNDRNPQFFDLYKVNVRTGERELVFQNDAFLSFEFDQDLNLRLASGLNGTDTVWSLITETGEKVPFKRFTLDDGMGNYPLAFDATGEILFFTDVAGRDIPALMSANVSDPHNVHSERVVFTHPLTEIRSVLQHPTTKKVEATKFEYTTPEWTAVEGAPESMRKALEILRANPHGPIESIERSLDDKTWLVTFGPTDGPVTYAIFDPEKATEGGEGLDALRVLFVSRPYLEDLPLAAMEPLLIPSRDNFTLVSYITLPRWEQERRARGEEPQPYPMVLMVHGGPWSRDRYRYSTYHQIFANRGYAVLSVNFRGSSGFGREFLTAAFGEWGGKMQKDLLDAVAWAVENNYAKANQTCIFGGSYGGYATLAGLTLTPEAFTCGVSLVGISSLISFLDTFPSYWLPFRNNTIVRLGGDPATKEGRAFLESRSPVYHVDQIRRPLLIVHGANDPRVAQAESEQIVAAMQNHSIPVAYLLFEDEGHGLSKEPNRLAFLAAMEAFLAANLEGGRCACEPELLADARAVARADTLALLGGEAPSPSPVPSEGETETETETEVEEGRWGETEAAEGQSVTAQRGEGLSGDARRVLLLRV</sequence>
<evidence type="ECO:0000259" key="4">
    <source>
        <dbReference type="Pfam" id="PF00326"/>
    </source>
</evidence>
<dbReference type="InterPro" id="IPR029058">
    <property type="entry name" value="AB_hydrolase_fold"/>
</dbReference>
<dbReference type="EMBL" id="CDMZ01005832">
    <property type="protein sequence ID" value="CEM54960.1"/>
    <property type="molecule type" value="Genomic_DNA"/>
</dbReference>
<feature type="region of interest" description="Disordered" evidence="2">
    <location>
        <begin position="720"/>
        <end position="767"/>
    </location>
</feature>
<dbReference type="Pfam" id="PF00326">
    <property type="entry name" value="Peptidase_S9"/>
    <property type="match status" value="1"/>
</dbReference>
<dbReference type="PANTHER" id="PTHR42776">
    <property type="entry name" value="SERINE PEPTIDASE S9 FAMILY MEMBER"/>
    <property type="match status" value="1"/>
</dbReference>
<proteinExistence type="predicted"/>
<evidence type="ECO:0000256" key="3">
    <source>
        <dbReference type="SAM" id="SignalP"/>
    </source>
</evidence>
<dbReference type="GO" id="GO:0004252">
    <property type="term" value="F:serine-type endopeptidase activity"/>
    <property type="evidence" value="ECO:0007669"/>
    <property type="project" value="TreeGrafter"/>
</dbReference>
<evidence type="ECO:0000256" key="1">
    <source>
        <dbReference type="ARBA" id="ARBA00022801"/>
    </source>
</evidence>
<dbReference type="VEuPathDB" id="CryptoDB:Cvel_13180"/>
<gene>
    <name evidence="5" type="ORF">Cvel_13180</name>
</gene>
<feature type="domain" description="Peptidase S9 prolyl oligopeptidase catalytic" evidence="4">
    <location>
        <begin position="481"/>
        <end position="694"/>
    </location>
</feature>
<protein>
    <recommendedName>
        <fullName evidence="4">Peptidase S9 prolyl oligopeptidase catalytic domain-containing protein</fullName>
    </recommendedName>
</protein>
<dbReference type="SUPFAM" id="SSF53474">
    <property type="entry name" value="alpha/beta-Hydrolases"/>
    <property type="match status" value="1"/>
</dbReference>
<dbReference type="Gene3D" id="3.40.50.1820">
    <property type="entry name" value="alpha/beta hydrolase"/>
    <property type="match status" value="1"/>
</dbReference>
<organism evidence="5">
    <name type="scientific">Chromera velia CCMP2878</name>
    <dbReference type="NCBI Taxonomy" id="1169474"/>
    <lineage>
        <taxon>Eukaryota</taxon>
        <taxon>Sar</taxon>
        <taxon>Alveolata</taxon>
        <taxon>Colpodellida</taxon>
        <taxon>Chromeraceae</taxon>
        <taxon>Chromera</taxon>
    </lineage>
</organism>
<dbReference type="AlphaFoldDB" id="A0A0G4ICZ8"/>
<dbReference type="InterPro" id="IPR001375">
    <property type="entry name" value="Peptidase_S9_cat"/>
</dbReference>
<dbReference type="PhylomeDB" id="A0A0G4ICZ8"/>
<accession>A0A0G4ICZ8</accession>
<name>A0A0G4ICZ8_9ALVE</name>
<evidence type="ECO:0000313" key="5">
    <source>
        <dbReference type="EMBL" id="CEM54960.1"/>
    </source>
</evidence>
<dbReference type="SUPFAM" id="SSF69322">
    <property type="entry name" value="Tricorn protease domain 2"/>
    <property type="match status" value="1"/>
</dbReference>
<dbReference type="PANTHER" id="PTHR42776:SF27">
    <property type="entry name" value="DIPEPTIDYL PEPTIDASE FAMILY MEMBER 6"/>
    <property type="match status" value="1"/>
</dbReference>
<reference evidence="5" key="1">
    <citation type="submission" date="2014-11" db="EMBL/GenBank/DDBJ databases">
        <authorList>
            <person name="Otto D Thomas"/>
            <person name="Naeem Raeece"/>
        </authorList>
    </citation>
    <scope>NUCLEOTIDE SEQUENCE</scope>
</reference>
<feature type="chain" id="PRO_5005192512" description="Peptidase S9 prolyl oligopeptidase catalytic domain-containing protein" evidence="3">
    <location>
        <begin position="22"/>
        <end position="780"/>
    </location>
</feature>